<dbReference type="AlphaFoldDB" id="A0A427A8D0"/>
<proteinExistence type="predicted"/>
<feature type="transmembrane region" description="Helical" evidence="1">
    <location>
        <begin position="12"/>
        <end position="31"/>
    </location>
</feature>
<sequence>MVSLPSWKYPWSLVLAIGLLLILASAIHVFLSPLFPSSLDFFGARQSSASCAPFNASSDHGRTERWDDVEWGARFPADSHGAVTYRGAPWKAEIGRWLSGCGSALATVQVVEVLVMVLIPFLYGHFSLPSQPGGPKVGLTGCVDHEQSVLLYSTSTET</sequence>
<reference evidence="2 3" key="1">
    <citation type="journal article" date="2014" name="Agronomy (Basel)">
        <title>A Draft Genome Sequence for Ensete ventricosum, the Drought-Tolerant Tree Against Hunger.</title>
        <authorList>
            <person name="Harrison J."/>
            <person name="Moore K.A."/>
            <person name="Paszkiewicz K."/>
            <person name="Jones T."/>
            <person name="Grant M."/>
            <person name="Ambacheew D."/>
            <person name="Muzemil S."/>
            <person name="Studholme D.J."/>
        </authorList>
    </citation>
    <scope>NUCLEOTIDE SEQUENCE [LARGE SCALE GENOMIC DNA]</scope>
</reference>
<accession>A0A427A8D0</accession>
<evidence type="ECO:0000256" key="1">
    <source>
        <dbReference type="SAM" id="Phobius"/>
    </source>
</evidence>
<dbReference type="Proteomes" id="UP000287651">
    <property type="component" value="Unassembled WGS sequence"/>
</dbReference>
<dbReference type="EMBL" id="AMZH03003382">
    <property type="protein sequence ID" value="RRT72517.1"/>
    <property type="molecule type" value="Genomic_DNA"/>
</dbReference>
<keyword evidence="1" id="KW-1133">Transmembrane helix</keyword>
<name>A0A427A8D0_ENSVE</name>
<gene>
    <name evidence="2" type="ORF">B296_00018770</name>
</gene>
<keyword evidence="1" id="KW-0812">Transmembrane</keyword>
<evidence type="ECO:0000313" key="2">
    <source>
        <dbReference type="EMBL" id="RRT72517.1"/>
    </source>
</evidence>
<protein>
    <submittedName>
        <fullName evidence="2">Uncharacterized protein</fullName>
    </submittedName>
</protein>
<keyword evidence="1" id="KW-0472">Membrane</keyword>
<organism evidence="2 3">
    <name type="scientific">Ensete ventricosum</name>
    <name type="common">Abyssinian banana</name>
    <name type="synonym">Musa ensete</name>
    <dbReference type="NCBI Taxonomy" id="4639"/>
    <lineage>
        <taxon>Eukaryota</taxon>
        <taxon>Viridiplantae</taxon>
        <taxon>Streptophyta</taxon>
        <taxon>Embryophyta</taxon>
        <taxon>Tracheophyta</taxon>
        <taxon>Spermatophyta</taxon>
        <taxon>Magnoliopsida</taxon>
        <taxon>Liliopsida</taxon>
        <taxon>Zingiberales</taxon>
        <taxon>Musaceae</taxon>
        <taxon>Ensete</taxon>
    </lineage>
</organism>
<comment type="caution">
    <text evidence="2">The sequence shown here is derived from an EMBL/GenBank/DDBJ whole genome shotgun (WGS) entry which is preliminary data.</text>
</comment>
<evidence type="ECO:0000313" key="3">
    <source>
        <dbReference type="Proteomes" id="UP000287651"/>
    </source>
</evidence>